<evidence type="ECO:0000313" key="3">
    <source>
        <dbReference type="Proteomes" id="UP000597762"/>
    </source>
</evidence>
<comment type="caution">
    <text evidence="2">The sequence shown here is derived from an EMBL/GenBank/DDBJ whole genome shotgun (WGS) entry which is preliminary data.</text>
</comment>
<proteinExistence type="predicted"/>
<accession>A0A812DQ47</accession>
<organism evidence="2 3">
    <name type="scientific">Acanthosepion pharaonis</name>
    <name type="common">Pharaoh cuttlefish</name>
    <name type="synonym">Sepia pharaonis</name>
    <dbReference type="NCBI Taxonomy" id="158019"/>
    <lineage>
        <taxon>Eukaryota</taxon>
        <taxon>Metazoa</taxon>
        <taxon>Spiralia</taxon>
        <taxon>Lophotrochozoa</taxon>
        <taxon>Mollusca</taxon>
        <taxon>Cephalopoda</taxon>
        <taxon>Coleoidea</taxon>
        <taxon>Decapodiformes</taxon>
        <taxon>Sepiida</taxon>
        <taxon>Sepiina</taxon>
        <taxon>Sepiidae</taxon>
        <taxon>Acanthosepion</taxon>
    </lineage>
</organism>
<dbReference type="EMBL" id="CAHIKZ030004020">
    <property type="protein sequence ID" value="CAE1306365.1"/>
    <property type="molecule type" value="Genomic_DNA"/>
</dbReference>
<dbReference type="Pfam" id="PF05216">
    <property type="entry name" value="UNC-50"/>
    <property type="match status" value="1"/>
</dbReference>
<reference evidence="2" key="1">
    <citation type="submission" date="2021-01" db="EMBL/GenBank/DDBJ databases">
        <authorList>
            <person name="Li R."/>
            <person name="Bekaert M."/>
        </authorList>
    </citation>
    <scope>NUCLEOTIDE SEQUENCE</scope>
    <source>
        <strain evidence="2">Farmed</strain>
    </source>
</reference>
<feature type="compositionally biased region" description="Pro residues" evidence="1">
    <location>
        <begin position="10"/>
        <end position="21"/>
    </location>
</feature>
<feature type="region of interest" description="Disordered" evidence="1">
    <location>
        <begin position="1"/>
        <end position="46"/>
    </location>
</feature>
<name>A0A812DQ47_ACAPH</name>
<keyword evidence="3" id="KW-1185">Reference proteome</keyword>
<dbReference type="AlphaFoldDB" id="A0A812DQ47"/>
<dbReference type="InterPro" id="IPR007881">
    <property type="entry name" value="UNC-50"/>
</dbReference>
<evidence type="ECO:0000256" key="1">
    <source>
        <dbReference type="SAM" id="MobiDB-lite"/>
    </source>
</evidence>
<feature type="compositionally biased region" description="Low complexity" evidence="1">
    <location>
        <begin position="28"/>
        <end position="37"/>
    </location>
</feature>
<protein>
    <submittedName>
        <fullName evidence="2">Protein unc-50 homolog,Protein unc-50 homolog A,Protein unc-50 homolog B</fullName>
    </submittedName>
</protein>
<dbReference type="OrthoDB" id="10027013at2759"/>
<evidence type="ECO:0000313" key="2">
    <source>
        <dbReference type="EMBL" id="CAE1306365.1"/>
    </source>
</evidence>
<dbReference type="Proteomes" id="UP000597762">
    <property type="component" value="Unassembled WGS sequence"/>
</dbReference>
<sequence length="172" mass="19952">MHPYRKASPSPLPVSPEPPPLVDGYRRPPSISSSPSSAHSQENGTARLTAAAKRQKYFRRLFKFRQMDFEYAFWQMFLAVSLVYRVRVCSTSSLRWFPQIHRLGYLRRLHRCRHPYCISIMVYHQSLPNSFTSKRAGCRVGLRLRRPSERVFPVVDDPTPLSAGLPQYCDKP</sequence>
<gene>
    <name evidence="2" type="ORF">SPHA_58624</name>
</gene>